<dbReference type="PANTHER" id="PTHR34978">
    <property type="entry name" value="POSSIBLE SENSOR-TRANSDUCER PROTEIN BLAR"/>
    <property type="match status" value="1"/>
</dbReference>
<feature type="transmembrane region" description="Helical" evidence="1">
    <location>
        <begin position="72"/>
        <end position="90"/>
    </location>
</feature>
<reference evidence="2" key="1">
    <citation type="submission" date="2012-04" db="EMBL/GenBank/DDBJ databases">
        <authorList>
            <person name="Borisov I.G."/>
            <person name="Ivanikova N.V."/>
            <person name="Pinevich A.V."/>
        </authorList>
    </citation>
    <scope>NUCLEOTIDE SEQUENCE</scope>
    <source>
        <strain evidence="2">CALU 1027</strain>
    </source>
</reference>
<feature type="transmembrane region" description="Helical" evidence="1">
    <location>
        <begin position="275"/>
        <end position="295"/>
    </location>
</feature>
<keyword evidence="1" id="KW-1133">Transmembrane helix</keyword>
<feature type="transmembrane region" description="Helical" evidence="1">
    <location>
        <begin position="34"/>
        <end position="60"/>
    </location>
</feature>
<evidence type="ECO:0000256" key="1">
    <source>
        <dbReference type="SAM" id="Phobius"/>
    </source>
</evidence>
<keyword evidence="1" id="KW-0812">Transmembrane</keyword>
<dbReference type="eggNOG" id="COG0501">
    <property type="taxonomic scope" value="Bacteria"/>
</dbReference>
<comment type="caution">
    <text evidence="2">The sequence shown here is derived from an EMBL/GenBank/DDBJ whole genome shotgun (WGS) entry which is preliminary data.</text>
</comment>
<organism evidence="2 3">
    <name type="scientific">Prochlorothrix hollandica PCC 9006 = CALU 1027</name>
    <dbReference type="NCBI Taxonomy" id="317619"/>
    <lineage>
        <taxon>Bacteria</taxon>
        <taxon>Bacillati</taxon>
        <taxon>Cyanobacteriota</taxon>
        <taxon>Cyanophyceae</taxon>
        <taxon>Prochlorotrichales</taxon>
        <taxon>Prochlorotrichaceae</taxon>
        <taxon>Prochlorothrix</taxon>
    </lineage>
</organism>
<gene>
    <name evidence="2" type="ORF">PROH_17305</name>
</gene>
<evidence type="ECO:0000313" key="2">
    <source>
        <dbReference type="EMBL" id="KKI98633.1"/>
    </source>
</evidence>
<evidence type="ECO:0008006" key="4">
    <source>
        <dbReference type="Google" id="ProtNLM"/>
    </source>
</evidence>
<protein>
    <recommendedName>
        <fullName evidence="4">Zn-dependent protease with chaperone function</fullName>
    </recommendedName>
</protein>
<dbReference type="CDD" id="cd07326">
    <property type="entry name" value="M56_BlaR1_MecR1_like"/>
    <property type="match status" value="1"/>
</dbReference>
<evidence type="ECO:0000313" key="3">
    <source>
        <dbReference type="Proteomes" id="UP000034681"/>
    </source>
</evidence>
<dbReference type="STRING" id="317619.GCA_000332315_01560"/>
<dbReference type="InterPro" id="IPR052173">
    <property type="entry name" value="Beta-lactam_resp_regulator"/>
</dbReference>
<keyword evidence="1" id="KW-0472">Membrane</keyword>
<name>A0A0M2PVC7_PROHO</name>
<dbReference type="OrthoDB" id="462286at2"/>
<keyword evidence="3" id="KW-1185">Reference proteome</keyword>
<proteinExistence type="predicted"/>
<dbReference type="EMBL" id="AJTX02000007">
    <property type="protein sequence ID" value="KKI98633.1"/>
    <property type="molecule type" value="Genomic_DNA"/>
</dbReference>
<dbReference type="AlphaFoldDB" id="A0A0M2PVC7"/>
<dbReference type="Proteomes" id="UP000034681">
    <property type="component" value="Unassembled WGS sequence"/>
</dbReference>
<sequence>MHLNLLSLALAVAVGLRWLSQSLGMGRGSWQRRWSLSLGCFALPPLLLLSTTLAIVIMGLRGQMWGMPVGDWSYGVSLGFLGLALGRLGLEFRSLKQTQHLMQTYAPLPPLLTDGVPLVGRLLPHDRLFAGQVGWWRSQLLLSQGVLDQFSGEPLGAIVAHEQAHGHYRDCFWFFWLNWLGQLTPGLPQTEPLWQELLLLREHRADAWAAQRTDALVLAETLVSFVQHCRQTSIQDSPVGLMALSDRRAFHRLEERVEALVQLQSQVSLVSSGSWGVGLAWGLVAIALPLITIPFHSS</sequence>
<dbReference type="PANTHER" id="PTHR34978:SF3">
    <property type="entry name" value="SLR0241 PROTEIN"/>
    <property type="match status" value="1"/>
</dbReference>
<accession>A0A0M2PVC7</accession>
<dbReference type="RefSeq" id="WP_017712077.1">
    <property type="nucleotide sequence ID" value="NZ_KB235936.1"/>
</dbReference>